<accession>A0A1X7JRY9</accession>
<protein>
    <submittedName>
        <fullName evidence="2">Protein N-acetyltransferase, RimJ/RimL family</fullName>
    </submittedName>
</protein>
<dbReference type="RefSeq" id="WP_085472851.1">
    <property type="nucleotide sequence ID" value="NZ_FXAU01000003.1"/>
</dbReference>
<dbReference type="GO" id="GO:0016747">
    <property type="term" value="F:acyltransferase activity, transferring groups other than amino-acyl groups"/>
    <property type="evidence" value="ECO:0007669"/>
    <property type="project" value="InterPro"/>
</dbReference>
<dbReference type="STRING" id="561061.SAMN05660862_2122"/>
<keyword evidence="2" id="KW-0808">Transferase</keyword>
<dbReference type="SUPFAM" id="SSF55729">
    <property type="entry name" value="Acyl-CoA N-acyltransferases (Nat)"/>
    <property type="match status" value="1"/>
</dbReference>
<dbReference type="PANTHER" id="PTHR43610">
    <property type="entry name" value="BLL6696 PROTEIN"/>
    <property type="match status" value="1"/>
</dbReference>
<keyword evidence="3" id="KW-1185">Reference proteome</keyword>
<proteinExistence type="predicted"/>
<dbReference type="Proteomes" id="UP000192980">
    <property type="component" value="Unassembled WGS sequence"/>
</dbReference>
<reference evidence="2 3" key="1">
    <citation type="submission" date="2017-04" db="EMBL/GenBank/DDBJ databases">
        <authorList>
            <person name="Afonso C.L."/>
            <person name="Miller P.J."/>
            <person name="Scott M.A."/>
            <person name="Spackman E."/>
            <person name="Goraichik I."/>
            <person name="Dimitrov K.M."/>
            <person name="Suarez D.L."/>
            <person name="Swayne D.E."/>
        </authorList>
    </citation>
    <scope>NUCLEOTIDE SEQUENCE [LARGE SCALE GENOMIC DNA]</scope>
    <source>
        <strain evidence="2 3">DSM 22418</strain>
    </source>
</reference>
<dbReference type="Gene3D" id="3.40.630.30">
    <property type="match status" value="1"/>
</dbReference>
<feature type="domain" description="N-acetyltransferase" evidence="1">
    <location>
        <begin position="14"/>
        <end position="179"/>
    </location>
</feature>
<dbReference type="InterPro" id="IPR016181">
    <property type="entry name" value="Acyl_CoA_acyltransferase"/>
</dbReference>
<dbReference type="PANTHER" id="PTHR43610:SF1">
    <property type="entry name" value="N-ACETYLTRANSFERASE DOMAIN-CONTAINING PROTEIN"/>
    <property type="match status" value="1"/>
</dbReference>
<dbReference type="EMBL" id="FXAU01000003">
    <property type="protein sequence ID" value="SMG31041.1"/>
    <property type="molecule type" value="Genomic_DNA"/>
</dbReference>
<name>A0A1X7JRY9_9SPHI</name>
<evidence type="ECO:0000313" key="3">
    <source>
        <dbReference type="Proteomes" id="UP000192980"/>
    </source>
</evidence>
<dbReference type="Pfam" id="PF13302">
    <property type="entry name" value="Acetyltransf_3"/>
    <property type="match status" value="1"/>
</dbReference>
<evidence type="ECO:0000313" key="2">
    <source>
        <dbReference type="EMBL" id="SMG31041.1"/>
    </source>
</evidence>
<gene>
    <name evidence="2" type="ORF">SAMN05660862_2122</name>
</gene>
<dbReference type="PROSITE" id="PS51186">
    <property type="entry name" value="GNAT"/>
    <property type="match status" value="1"/>
</dbReference>
<dbReference type="InterPro" id="IPR000182">
    <property type="entry name" value="GNAT_dom"/>
</dbReference>
<evidence type="ECO:0000259" key="1">
    <source>
        <dbReference type="PROSITE" id="PS51186"/>
    </source>
</evidence>
<sequence length="179" mass="20526">MDFNKQPTLTGNKVVLEPLLADDFESLYAVASDPLIWEQHPNKDRWQASVFRNFFTGALASNGAFKVLDKDSGAVLGSSRFYNYDEETDSIFIGYTFYGLKSWGKGINQEVKTLMLNYAFRFVSAVYFHVGAENKRSQIAMERLSAKKIKEEVVAYFGEASRLNFVYQIEKEDWENKPL</sequence>
<organism evidence="2 3">
    <name type="scientific">Sphingobacterium psychroaquaticum</name>
    <dbReference type="NCBI Taxonomy" id="561061"/>
    <lineage>
        <taxon>Bacteria</taxon>
        <taxon>Pseudomonadati</taxon>
        <taxon>Bacteroidota</taxon>
        <taxon>Sphingobacteriia</taxon>
        <taxon>Sphingobacteriales</taxon>
        <taxon>Sphingobacteriaceae</taxon>
        <taxon>Sphingobacterium</taxon>
    </lineage>
</organism>
<dbReference type="AlphaFoldDB" id="A0A1X7JRY9"/>
<dbReference type="OrthoDB" id="9795199at2"/>